<dbReference type="Proteomes" id="UP000001660">
    <property type="component" value="Chromosome"/>
</dbReference>
<dbReference type="Gene3D" id="1.10.1200.10">
    <property type="entry name" value="ACP-like"/>
    <property type="match status" value="1"/>
</dbReference>
<proteinExistence type="predicted"/>
<dbReference type="SUPFAM" id="SSF47336">
    <property type="entry name" value="ACP-like"/>
    <property type="match status" value="1"/>
</dbReference>
<dbReference type="OrthoDB" id="9811033at2"/>
<protein>
    <submittedName>
        <fullName evidence="1">Putative Acyl carrier protein</fullName>
    </submittedName>
</protein>
<dbReference type="InterPro" id="IPR036736">
    <property type="entry name" value="ACP-like_sf"/>
</dbReference>
<evidence type="ECO:0000313" key="1">
    <source>
        <dbReference type="EMBL" id="CBK43019.1"/>
    </source>
</evidence>
<dbReference type="AlphaFoldDB" id="D8PID2"/>
<sequence length="78" mass="8812">MELHDRLEEVFRQVFDNEALTLTNEMTAPDIEGWDSVAHINLMFGIEQAFGVRFKGNELAEMKNIGELKQFLIGKGAG</sequence>
<gene>
    <name evidence="1" type="ORF">NIDE3331</name>
</gene>
<dbReference type="STRING" id="330214.NIDE3331"/>
<evidence type="ECO:0000313" key="2">
    <source>
        <dbReference type="Proteomes" id="UP000001660"/>
    </source>
</evidence>
<organism evidence="1 2">
    <name type="scientific">Nitrospira defluvii</name>
    <dbReference type="NCBI Taxonomy" id="330214"/>
    <lineage>
        <taxon>Bacteria</taxon>
        <taxon>Pseudomonadati</taxon>
        <taxon>Nitrospirota</taxon>
        <taxon>Nitrospiria</taxon>
        <taxon>Nitrospirales</taxon>
        <taxon>Nitrospiraceae</taxon>
        <taxon>Nitrospira</taxon>
    </lineage>
</organism>
<accession>D8PID2</accession>
<name>D8PID2_9BACT</name>
<dbReference type="EMBL" id="FP929003">
    <property type="protein sequence ID" value="CBK43019.1"/>
    <property type="molecule type" value="Genomic_DNA"/>
</dbReference>
<dbReference type="KEGG" id="nde:NIDE3331"/>
<dbReference type="HOGENOM" id="CLU_108696_20_2_0"/>
<keyword evidence="2" id="KW-1185">Reference proteome</keyword>
<reference evidence="1 2" key="1">
    <citation type="journal article" date="2010" name="Proc. Natl. Acad. Sci. U.S.A.">
        <title>A Nitrospira metagenome illuminates the physiology and evolution of globally important nitrite-oxidizing bacteria.</title>
        <authorList>
            <person name="Lucker S."/>
            <person name="Wagner M."/>
            <person name="Maixner F."/>
            <person name="Pelletier E."/>
            <person name="Koch H."/>
            <person name="Vacherie B."/>
            <person name="Rattei T."/>
            <person name="Sinninghe Damste J."/>
            <person name="Spieck E."/>
            <person name="Le Paslier D."/>
            <person name="Daims H."/>
        </authorList>
    </citation>
    <scope>NUCLEOTIDE SEQUENCE [LARGE SCALE GENOMIC DNA]</scope>
</reference>
<dbReference type="eggNOG" id="COG0236">
    <property type="taxonomic scope" value="Bacteria"/>
</dbReference>